<reference evidence="1" key="1">
    <citation type="journal article" date="2019" name="Database">
        <title>The radish genome database (RadishGD): an integrated information resource for radish genomics.</title>
        <authorList>
            <person name="Yu H.J."/>
            <person name="Baek S."/>
            <person name="Lee Y.J."/>
            <person name="Cho A."/>
            <person name="Mun J.H."/>
        </authorList>
    </citation>
    <scope>NUCLEOTIDE SEQUENCE [LARGE SCALE GENOMIC DNA]</scope>
    <source>
        <strain evidence="1">cv. WK10039</strain>
    </source>
</reference>
<dbReference type="OrthoDB" id="1091135at2759"/>
<dbReference type="Proteomes" id="UP000504610">
    <property type="component" value="Chromosome 1"/>
</dbReference>
<dbReference type="PANTHER" id="PTHR11439">
    <property type="entry name" value="GAG-POL-RELATED RETROTRANSPOSON"/>
    <property type="match status" value="1"/>
</dbReference>
<dbReference type="PANTHER" id="PTHR11439:SF517">
    <property type="entry name" value="CYSTEINE-RICH RLK (RECEPTOR-LIKE PROTEIN KINASE) 8"/>
    <property type="match status" value="1"/>
</dbReference>
<name>A0A6J0MX24_RAPSA</name>
<evidence type="ECO:0000313" key="1">
    <source>
        <dbReference type="Proteomes" id="UP000504610"/>
    </source>
</evidence>
<keyword evidence="1" id="KW-1185">Reference proteome</keyword>
<dbReference type="CDD" id="cd09272">
    <property type="entry name" value="RNase_HI_RT_Ty1"/>
    <property type="match status" value="1"/>
</dbReference>
<protein>
    <submittedName>
        <fullName evidence="2">Secreted RxLR effector protein 161-like</fullName>
    </submittedName>
</protein>
<organism evidence="1 2">
    <name type="scientific">Raphanus sativus</name>
    <name type="common">Radish</name>
    <name type="synonym">Raphanus raphanistrum var. sativus</name>
    <dbReference type="NCBI Taxonomy" id="3726"/>
    <lineage>
        <taxon>Eukaryota</taxon>
        <taxon>Viridiplantae</taxon>
        <taxon>Streptophyta</taxon>
        <taxon>Embryophyta</taxon>
        <taxon>Tracheophyta</taxon>
        <taxon>Spermatophyta</taxon>
        <taxon>Magnoliopsida</taxon>
        <taxon>eudicotyledons</taxon>
        <taxon>Gunneridae</taxon>
        <taxon>Pentapetalae</taxon>
        <taxon>rosids</taxon>
        <taxon>malvids</taxon>
        <taxon>Brassicales</taxon>
        <taxon>Brassicaceae</taxon>
        <taxon>Brassiceae</taxon>
        <taxon>Raphanus</taxon>
    </lineage>
</organism>
<reference evidence="2" key="2">
    <citation type="submission" date="2025-08" db="UniProtKB">
        <authorList>
            <consortium name="RefSeq"/>
        </authorList>
    </citation>
    <scope>IDENTIFICATION</scope>
    <source>
        <tissue evidence="2">Leaf</tissue>
    </source>
</reference>
<dbReference type="KEGG" id="rsz:108847831"/>
<dbReference type="AlphaFoldDB" id="A0A6J0MX24"/>
<gene>
    <name evidence="2" type="primary">LOC108847831</name>
</gene>
<accession>A0A6J0MX24</accession>
<evidence type="ECO:0000313" key="2">
    <source>
        <dbReference type="RefSeq" id="XP_018476684.2"/>
    </source>
</evidence>
<sequence length="141" mass="15681">MVTGTKLSKVGNGTSVDPTSFKQLVGSLRYLTATRPDLIYLVNMVSRFMESPGEPHLAAAKRNLRYVKGTSDFGIQYRRSRNAGLVRYVDSNYAEDEDYRKSTTGYAFMLRGGAVSWDSKKQPIVTMSTIEAEYVDAVYGA</sequence>
<proteinExistence type="predicted"/>
<dbReference type="GeneID" id="108847831"/>
<dbReference type="RefSeq" id="XP_018476684.2">
    <property type="nucleotide sequence ID" value="XM_018621182.2"/>
</dbReference>